<gene>
    <name evidence="2" type="ORF">SAMN02745129_4409</name>
</gene>
<evidence type="ECO:0000259" key="1">
    <source>
        <dbReference type="PROSITE" id="PS51340"/>
    </source>
</evidence>
<proteinExistence type="predicted"/>
<sequence length="157" mass="17461">MIKAIFTAPKRRAPQQQHTEVTLHADRGIVGDRNYDRQQYPGQNITFVESEEIAAFNQRFGQSIPWHATRRNVITQGVRLNALEGQRFAIGDVLFEGVELCEPCKLLGDDLAGDGLSSAEVVKAFVSRGGLRARILNDGEIREGMSVARLPEQVSDR</sequence>
<name>A0A1M5YTA3_9GAMM</name>
<dbReference type="GO" id="GO:0003824">
    <property type="term" value="F:catalytic activity"/>
    <property type="evidence" value="ECO:0007669"/>
    <property type="project" value="InterPro"/>
</dbReference>
<protein>
    <recommendedName>
        <fullName evidence="1">MOSC domain-containing protein</fullName>
    </recommendedName>
</protein>
<dbReference type="PANTHER" id="PTHR36930">
    <property type="entry name" value="METAL-SULFUR CLUSTER BIOSYNTHESIS PROTEINS YUAD-RELATED"/>
    <property type="match status" value="1"/>
</dbReference>
<evidence type="ECO:0000313" key="3">
    <source>
        <dbReference type="Proteomes" id="UP000184268"/>
    </source>
</evidence>
<dbReference type="GO" id="GO:0030170">
    <property type="term" value="F:pyridoxal phosphate binding"/>
    <property type="evidence" value="ECO:0007669"/>
    <property type="project" value="InterPro"/>
</dbReference>
<dbReference type="Pfam" id="PF03473">
    <property type="entry name" value="MOSC"/>
    <property type="match status" value="1"/>
</dbReference>
<accession>A0A1M5YTA3</accession>
<dbReference type="AlphaFoldDB" id="A0A1M5YTA3"/>
<dbReference type="SUPFAM" id="SSF50800">
    <property type="entry name" value="PK beta-barrel domain-like"/>
    <property type="match status" value="1"/>
</dbReference>
<dbReference type="OrthoDB" id="1550913at2"/>
<dbReference type="InterPro" id="IPR052716">
    <property type="entry name" value="MOSC_domain"/>
</dbReference>
<dbReference type="Proteomes" id="UP000184268">
    <property type="component" value="Unassembled WGS sequence"/>
</dbReference>
<dbReference type="RefSeq" id="WP_067660021.1">
    <property type="nucleotide sequence ID" value="NZ_FQXG01000008.1"/>
</dbReference>
<dbReference type="PANTHER" id="PTHR36930:SF1">
    <property type="entry name" value="MOSC DOMAIN-CONTAINING PROTEIN"/>
    <property type="match status" value="1"/>
</dbReference>
<evidence type="ECO:0000313" key="2">
    <source>
        <dbReference type="EMBL" id="SHI15245.1"/>
    </source>
</evidence>
<dbReference type="InterPro" id="IPR011037">
    <property type="entry name" value="Pyrv_Knase-like_insert_dom_sf"/>
</dbReference>
<dbReference type="EMBL" id="FQXG01000008">
    <property type="protein sequence ID" value="SHI15245.1"/>
    <property type="molecule type" value="Genomic_DNA"/>
</dbReference>
<reference evidence="3" key="1">
    <citation type="submission" date="2016-11" db="EMBL/GenBank/DDBJ databases">
        <authorList>
            <person name="Varghese N."/>
            <person name="Submissions S."/>
        </authorList>
    </citation>
    <scope>NUCLEOTIDE SEQUENCE [LARGE SCALE GENOMIC DNA]</scope>
    <source>
        <strain evidence="3">DSM 16917</strain>
    </source>
</reference>
<organism evidence="2 3">
    <name type="scientific">Ferrimonas marina</name>
    <dbReference type="NCBI Taxonomy" id="299255"/>
    <lineage>
        <taxon>Bacteria</taxon>
        <taxon>Pseudomonadati</taxon>
        <taxon>Pseudomonadota</taxon>
        <taxon>Gammaproteobacteria</taxon>
        <taxon>Alteromonadales</taxon>
        <taxon>Ferrimonadaceae</taxon>
        <taxon>Ferrimonas</taxon>
    </lineage>
</organism>
<dbReference type="PROSITE" id="PS51340">
    <property type="entry name" value="MOSC"/>
    <property type="match status" value="1"/>
</dbReference>
<dbReference type="InterPro" id="IPR005302">
    <property type="entry name" value="MoCF_Sase_C"/>
</dbReference>
<dbReference type="Gene3D" id="2.40.33.20">
    <property type="entry name" value="PK beta-barrel domain-like"/>
    <property type="match status" value="1"/>
</dbReference>
<dbReference type="GO" id="GO:0030151">
    <property type="term" value="F:molybdenum ion binding"/>
    <property type="evidence" value="ECO:0007669"/>
    <property type="project" value="InterPro"/>
</dbReference>
<dbReference type="STRING" id="299255.SAMN02745129_4409"/>
<keyword evidence="3" id="KW-1185">Reference proteome</keyword>
<feature type="domain" description="MOSC" evidence="1">
    <location>
        <begin position="13"/>
        <end position="150"/>
    </location>
</feature>